<sequence>MFPGMSADEGTRLFERIGATAIANQAILKCTVAGVPLTVDNVILFVGDFVDPEQPATLGLIERINSAIEEVIDCRGLISRLSSIAPDAANDD</sequence>
<dbReference type="AlphaFoldDB" id="A0A561Q0P7"/>
<protein>
    <submittedName>
        <fullName evidence="1">Uncharacterized protein</fullName>
    </submittedName>
</protein>
<accession>A0A561Q0P7</accession>
<dbReference type="EMBL" id="VIWP01000017">
    <property type="protein sequence ID" value="TWF43951.1"/>
    <property type="molecule type" value="Genomic_DNA"/>
</dbReference>
<reference evidence="1 2" key="1">
    <citation type="submission" date="2019-06" db="EMBL/GenBank/DDBJ databases">
        <title>Sorghum-associated microbial communities from plants grown in Nebraska, USA.</title>
        <authorList>
            <person name="Schachtman D."/>
        </authorList>
    </citation>
    <scope>NUCLEOTIDE SEQUENCE [LARGE SCALE GENOMIC DNA]</scope>
    <source>
        <strain evidence="1 2">1225</strain>
    </source>
</reference>
<name>A0A561Q0P7_9HYPH</name>
<dbReference type="OrthoDB" id="8410265at2"/>
<proteinExistence type="predicted"/>
<gene>
    <name evidence="1" type="ORF">FHW37_11739</name>
</gene>
<dbReference type="Proteomes" id="UP000320653">
    <property type="component" value="Unassembled WGS sequence"/>
</dbReference>
<organism evidence="1 2">
    <name type="scientific">Neorhizobium alkalisoli</name>
    <dbReference type="NCBI Taxonomy" id="528178"/>
    <lineage>
        <taxon>Bacteria</taxon>
        <taxon>Pseudomonadati</taxon>
        <taxon>Pseudomonadota</taxon>
        <taxon>Alphaproteobacteria</taxon>
        <taxon>Hyphomicrobiales</taxon>
        <taxon>Rhizobiaceae</taxon>
        <taxon>Rhizobium/Agrobacterium group</taxon>
        <taxon>Neorhizobium</taxon>
    </lineage>
</organism>
<dbReference type="RefSeq" id="WP_145643492.1">
    <property type="nucleotide sequence ID" value="NZ_VIWP01000017.1"/>
</dbReference>
<evidence type="ECO:0000313" key="2">
    <source>
        <dbReference type="Proteomes" id="UP000320653"/>
    </source>
</evidence>
<keyword evidence="2" id="KW-1185">Reference proteome</keyword>
<comment type="caution">
    <text evidence="1">The sequence shown here is derived from an EMBL/GenBank/DDBJ whole genome shotgun (WGS) entry which is preliminary data.</text>
</comment>
<evidence type="ECO:0000313" key="1">
    <source>
        <dbReference type="EMBL" id="TWF43951.1"/>
    </source>
</evidence>